<dbReference type="InterPro" id="IPR001888">
    <property type="entry name" value="Transposase_1"/>
</dbReference>
<dbReference type="Proteomes" id="UP001235939">
    <property type="component" value="Chromosome 02"/>
</dbReference>
<dbReference type="InterPro" id="IPR002499">
    <property type="entry name" value="Vault_N"/>
</dbReference>
<dbReference type="Pfam" id="PF17796">
    <property type="entry name" value="Vault_4"/>
    <property type="match status" value="1"/>
</dbReference>
<evidence type="ECO:0000256" key="3">
    <source>
        <dbReference type="ARBA" id="ARBA00018296"/>
    </source>
</evidence>
<feature type="domain" description="Major vault protein repeat" evidence="10">
    <location>
        <begin position="349"/>
        <end position="390"/>
    </location>
</feature>
<comment type="subcellular location">
    <subcellularLocation>
        <location evidence="2 8">Cytoplasm</location>
    </subcellularLocation>
    <subcellularLocation>
        <location evidence="1">Nucleus</location>
    </subcellularLocation>
</comment>
<dbReference type="InterPro" id="IPR041136">
    <property type="entry name" value="Vault_4"/>
</dbReference>
<dbReference type="InterPro" id="IPR041139">
    <property type="entry name" value="MVP_rep_dom"/>
</dbReference>
<keyword evidence="7 8" id="KW-0687">Ribonucleoprotein</keyword>
<organism evidence="15 16">
    <name type="scientific">Cordylochernes scorpioides</name>
    <dbReference type="NCBI Taxonomy" id="51811"/>
    <lineage>
        <taxon>Eukaryota</taxon>
        <taxon>Metazoa</taxon>
        <taxon>Ecdysozoa</taxon>
        <taxon>Arthropoda</taxon>
        <taxon>Chelicerata</taxon>
        <taxon>Arachnida</taxon>
        <taxon>Pseudoscorpiones</taxon>
        <taxon>Cheliferoidea</taxon>
        <taxon>Chernetidae</taxon>
        <taxon>Cordylochernes</taxon>
    </lineage>
</organism>
<dbReference type="Gene3D" id="6.20.380.10">
    <property type="match status" value="1"/>
</dbReference>
<feature type="repeat" description="MVP" evidence="8">
    <location>
        <begin position="512"/>
        <end position="567"/>
    </location>
</feature>
<protein>
    <recommendedName>
        <fullName evidence="3">Major vault protein</fullName>
    </recommendedName>
</protein>
<dbReference type="InterPro" id="IPR040989">
    <property type="entry name" value="Vault_3"/>
</dbReference>
<feature type="region of interest" description="Disordered" evidence="9">
    <location>
        <begin position="624"/>
        <end position="644"/>
    </location>
</feature>
<evidence type="ECO:0000256" key="4">
    <source>
        <dbReference type="ARBA" id="ARBA00022490"/>
    </source>
</evidence>
<dbReference type="Gene3D" id="2.30.30.560">
    <property type="match status" value="2"/>
</dbReference>
<dbReference type="Pfam" id="PF01359">
    <property type="entry name" value="Transposase_1"/>
    <property type="match status" value="1"/>
</dbReference>
<reference evidence="15 16" key="1">
    <citation type="submission" date="2022-01" db="EMBL/GenBank/DDBJ databases">
        <title>A chromosomal length assembly of Cordylochernes scorpioides.</title>
        <authorList>
            <person name="Zeh D."/>
            <person name="Zeh J."/>
        </authorList>
    </citation>
    <scope>NUCLEOTIDE SEQUENCE [LARGE SCALE GENOMIC DNA]</scope>
    <source>
        <strain evidence="15">IN4F17</strain>
        <tissue evidence="15">Whole Body</tissue>
    </source>
</reference>
<dbReference type="Gene3D" id="3.30.420.10">
    <property type="entry name" value="Ribonuclease H-like superfamily/Ribonuclease H"/>
    <property type="match status" value="1"/>
</dbReference>
<accession>A0ABY6K3Z9</accession>
<evidence type="ECO:0000256" key="8">
    <source>
        <dbReference type="PROSITE-ProRule" id="PRU00571"/>
    </source>
</evidence>
<evidence type="ECO:0000256" key="6">
    <source>
        <dbReference type="ARBA" id="ARBA00023242"/>
    </source>
</evidence>
<dbReference type="Gene3D" id="3.30.479.30">
    <property type="entry name" value="Band 7 domain"/>
    <property type="match status" value="1"/>
</dbReference>
<feature type="compositionally biased region" description="Basic and acidic residues" evidence="9">
    <location>
        <begin position="853"/>
        <end position="874"/>
    </location>
</feature>
<evidence type="ECO:0000259" key="12">
    <source>
        <dbReference type="Pfam" id="PF17794"/>
    </source>
</evidence>
<feature type="domain" description="Major vault protein repeat" evidence="12">
    <location>
        <begin position="61"/>
        <end position="120"/>
    </location>
</feature>
<keyword evidence="16" id="KW-1185">Reference proteome</keyword>
<feature type="domain" description="Major vault protein repeat" evidence="12">
    <location>
        <begin position="456"/>
        <end position="504"/>
    </location>
</feature>
<keyword evidence="4 8" id="KW-0963">Cytoplasm</keyword>
<evidence type="ECO:0000259" key="11">
    <source>
        <dbReference type="Pfam" id="PF11978"/>
    </source>
</evidence>
<dbReference type="PANTHER" id="PTHR14165">
    <property type="entry name" value="MAJOR VAULT PROTEIN"/>
    <property type="match status" value="1"/>
</dbReference>
<dbReference type="InterPro" id="IPR039059">
    <property type="entry name" value="MVP"/>
</dbReference>
<keyword evidence="5" id="KW-0677">Repeat</keyword>
<evidence type="ECO:0000259" key="13">
    <source>
        <dbReference type="Pfam" id="PF17795"/>
    </source>
</evidence>
<name>A0ABY6K3Z9_9ARAC</name>
<feature type="domain" description="Major vault protein repeat" evidence="14">
    <location>
        <begin position="563"/>
        <end position="617"/>
    </location>
</feature>
<feature type="repeat" description="MVP" evidence="8">
    <location>
        <begin position="462"/>
        <end position="511"/>
    </location>
</feature>
<feature type="repeat" description="MVP" evidence="8">
    <location>
        <begin position="67"/>
        <end position="127"/>
    </location>
</feature>
<dbReference type="InterPro" id="IPR036013">
    <property type="entry name" value="Band_7/SPFH_dom_sf"/>
</dbReference>
<dbReference type="Pfam" id="PF17794">
    <property type="entry name" value="Vault_2"/>
    <property type="match status" value="2"/>
</dbReference>
<feature type="domain" description="Major vault protein repeat" evidence="10">
    <location>
        <begin position="402"/>
        <end position="444"/>
    </location>
</feature>
<dbReference type="EMBL" id="CP092864">
    <property type="protein sequence ID" value="UYV63528.1"/>
    <property type="molecule type" value="Genomic_DNA"/>
</dbReference>
<evidence type="ECO:0000313" key="16">
    <source>
        <dbReference type="Proteomes" id="UP001235939"/>
    </source>
</evidence>
<dbReference type="PANTHER" id="PTHR14165:SF3">
    <property type="entry name" value="MAJOR VAULT PROTEIN"/>
    <property type="match status" value="1"/>
</dbReference>
<evidence type="ECO:0000256" key="1">
    <source>
        <dbReference type="ARBA" id="ARBA00004123"/>
    </source>
</evidence>
<evidence type="ECO:0000256" key="7">
    <source>
        <dbReference type="ARBA" id="ARBA00023274"/>
    </source>
</evidence>
<feature type="region of interest" description="Disordered" evidence="9">
    <location>
        <begin position="848"/>
        <end position="874"/>
    </location>
</feature>
<dbReference type="InterPro" id="IPR043023">
    <property type="entry name" value="MVP_rep_sf"/>
</dbReference>
<dbReference type="Gene3D" id="2.30.30.550">
    <property type="entry name" value="Major Vault Protein repeat"/>
    <property type="match status" value="4"/>
</dbReference>
<dbReference type="CDD" id="cd08825">
    <property type="entry name" value="MVP_shoulder"/>
    <property type="match status" value="1"/>
</dbReference>
<feature type="repeat" description="MVP" evidence="8">
    <location>
        <begin position="406"/>
        <end position="460"/>
    </location>
</feature>
<gene>
    <name evidence="15" type="ORF">LAZ67_2004520</name>
</gene>
<sequence length="1059" mass="119844">MSNRSKEHRGGSGMENTVHRIPPYHFLHILDHSTNVTRVEKGPKTYVTSDTEVVVLGPEKMVVVPPCHYCTIRNPVARDEQNQIVVDTLNQIKLRHADLEIRLEQEPFPLYPGEQLYQDVTPLQVVPTNSAFRLRATRDFVDEGQVKRWAKDEWLFEGPGRWLLLPSLSFGVKDDLHTGRPLSIRNPENALKIKLSIKETPRINIRELSEDLNISFGTYQTLIKNDLHLKRSPAKFVPHLLTNEQKEDRKETCKNIVKMFNSDPHWLKNIITGNETWVYGYDPETKRQSSQWLEPGEPRFKKSRMIKSKFKCFLITFFDVKGLVHYEFEPEGTYIPRKEVEVVETIVATVIKPNQALKLRAEKETKDRDGNQRVAGEEWLVKKVGAYLPGAYEEIMDIVEAHVLTEKEAIHVKATRTFTDEFGKQRKNGEEWLVTMEDTETYIPSVYVQVVGLVPIVTLSNRQYCVILDPVNAETGKPQLGQKKLVKGEKSFFLQPGEKLEAGIQDIYVLGETEGLILRAREGFTDDTVDPPVVRKPGDKWMICGPAEFIPLITTEVVTKRYAIPLDDTEGIYVRDIKTGKVRAICGKSYMLTQDEELWNKELPKTVEHLLQKNALADRGMRSLKSGSSGFSGAPDPSNFIPPRDKSRVVTYQVPHNGAVQLYDYKEKKSRVVFGPDLVMLQPDEQFTELSLSGGKPKVPNEIRTLCLLLGPDFCTDRVTVETADHARLMLQLAYNWHFNVGEKSIEIAARLFSVPDFVGDMCKAIASRIRGAVAAVNFDHFHKNSARIIHEAVFGFDEKRQQRHHISFPQNNLNITSVDIQSVEPVDQRTRDALQKSVQLAIEITTSSQEATARHEAQRQEQEAKGRLARQKIEDEVKAERSRLELLDLQSQSQTVEACGQSKAEALARAESCKIEGETAVQQAKLKAEANTIKEAKLAKYPFLINQEKLTTDAFRADNELELVTRARQAELAYELKQNELEVSKSKELAAIDANKFKSMVDAIGQDTIRSIASAGPELQVKLLQSLGLQSTLITDGKTPLSLFNTALGFLSRPEHGN</sequence>
<dbReference type="Gene3D" id="2.30.30.620">
    <property type="match status" value="1"/>
</dbReference>
<proteinExistence type="predicted"/>
<keyword evidence="6" id="KW-0539">Nucleus</keyword>
<evidence type="ECO:0000259" key="14">
    <source>
        <dbReference type="Pfam" id="PF17796"/>
    </source>
</evidence>
<dbReference type="Gene3D" id="6.10.250.720">
    <property type="match status" value="2"/>
</dbReference>
<dbReference type="Pfam" id="PF11978">
    <property type="entry name" value="MVP_shoulder"/>
    <property type="match status" value="1"/>
</dbReference>
<feature type="domain" description="Major vault protein repeat" evidence="10">
    <location>
        <begin position="124"/>
        <end position="160"/>
    </location>
</feature>
<evidence type="ECO:0000256" key="9">
    <source>
        <dbReference type="SAM" id="MobiDB-lite"/>
    </source>
</evidence>
<dbReference type="Pfam" id="PF01505">
    <property type="entry name" value="Vault"/>
    <property type="match status" value="4"/>
</dbReference>
<dbReference type="PROSITE" id="PS51224">
    <property type="entry name" value="MVP"/>
    <property type="match status" value="5"/>
</dbReference>
<evidence type="ECO:0000313" key="15">
    <source>
        <dbReference type="EMBL" id="UYV63528.1"/>
    </source>
</evidence>
<dbReference type="InterPro" id="IPR036397">
    <property type="entry name" value="RNaseH_sf"/>
</dbReference>
<dbReference type="InterPro" id="IPR043179">
    <property type="entry name" value="Vault_2_sf"/>
</dbReference>
<evidence type="ECO:0000256" key="2">
    <source>
        <dbReference type="ARBA" id="ARBA00004496"/>
    </source>
</evidence>
<feature type="repeat" description="MVP" evidence="8">
    <location>
        <begin position="353"/>
        <end position="405"/>
    </location>
</feature>
<dbReference type="Pfam" id="PF17795">
    <property type="entry name" value="Vault_3"/>
    <property type="match status" value="1"/>
</dbReference>
<feature type="domain" description="Major vault protein repeat" evidence="10">
    <location>
        <begin position="508"/>
        <end position="551"/>
    </location>
</feature>
<feature type="domain" description="Major vault protein repeat" evidence="13">
    <location>
        <begin position="649"/>
        <end position="710"/>
    </location>
</feature>
<feature type="domain" description="Major vault protein shoulder" evidence="11">
    <location>
        <begin position="711"/>
        <end position="828"/>
    </location>
</feature>
<dbReference type="InterPro" id="IPR021870">
    <property type="entry name" value="MVP_shoulder"/>
</dbReference>
<dbReference type="Gene3D" id="2.30.30.570">
    <property type="match status" value="2"/>
</dbReference>
<evidence type="ECO:0000256" key="5">
    <source>
        <dbReference type="ARBA" id="ARBA00022737"/>
    </source>
</evidence>
<dbReference type="InterPro" id="IPR041134">
    <property type="entry name" value="Vault_2"/>
</dbReference>
<evidence type="ECO:0000259" key="10">
    <source>
        <dbReference type="Pfam" id="PF01505"/>
    </source>
</evidence>